<dbReference type="Pfam" id="PF01839">
    <property type="entry name" value="FG-GAP"/>
    <property type="match status" value="5"/>
</dbReference>
<dbReference type="InterPro" id="IPR013517">
    <property type="entry name" value="FG-GAP"/>
</dbReference>
<dbReference type="InterPro" id="IPR013519">
    <property type="entry name" value="Int_alpha_beta-p"/>
</dbReference>
<feature type="signal peptide" evidence="5">
    <location>
        <begin position="1"/>
        <end position="18"/>
    </location>
</feature>
<dbReference type="RefSeq" id="WP_150946149.1">
    <property type="nucleotide sequence ID" value="NZ_VZRB01000004.1"/>
</dbReference>
<dbReference type="InterPro" id="IPR000413">
    <property type="entry name" value="Integrin_alpha"/>
</dbReference>
<evidence type="ECO:0000313" key="7">
    <source>
        <dbReference type="Proteomes" id="UP000442707"/>
    </source>
</evidence>
<feature type="chain" id="PRO_5038421878" evidence="5">
    <location>
        <begin position="19"/>
        <end position="496"/>
    </location>
</feature>
<keyword evidence="3" id="KW-0378">Hydrolase</keyword>
<accession>A0A6H9V7Q0</accession>
<gene>
    <name evidence="6" type="ORF">F7R91_08545</name>
</gene>
<name>A0A6H9V7Q0_9ACTN</name>
<protein>
    <submittedName>
        <fullName evidence="6">VCBS repeat-containing protein</fullName>
    </submittedName>
</protein>
<evidence type="ECO:0000256" key="1">
    <source>
        <dbReference type="ARBA" id="ARBA00022729"/>
    </source>
</evidence>
<dbReference type="AlphaFoldDB" id="A0A6H9V7Q0"/>
<sequence>MGGRALPAATLAVLVVSAAGCTAGSPPSEPSGDSPVAQADFDGDGYADFAAGATRAKDGRKLYTGFVAVVYGSASGVKSARKQLITQDSPGIPGTFEPQDEFGASLATGDLDRDGYTDLVVGAPGEGTGSLLGAGAMTVLWGGAKGLSGGTVIKGTKFEGLGADVVTGDFDGNGHSDVATKTTIAYGPFTREGGPARTAANMLRQLPAEKGSGDGDEDAPRWTTYRLAAGDLDGDGITDLAAGVEQSGEDGEDGPRDLTYQLGSASGLSKPRFVESSAGARLPGGHTVAIGDLDNDGYGDLVFGRSGATGRGIPGPATGIGLVRGSASGPDGSGVTYIRRDTAGLPRTPEQPDDFGGALSLGDVDDDGHLDLAVGIAGEEIGPHRDAGAVAVLKGSASGPSGKHARVFTRNTAGVPGAPEAYDQFGAAVALVDTDKDGRSDLVVGAPGNGRYEDGGLWVLRGTSSGISASGTCAFDRHTFGITTPGVQLGASLSAP</sequence>
<dbReference type="Proteomes" id="UP000442707">
    <property type="component" value="Unassembled WGS sequence"/>
</dbReference>
<dbReference type="InterPro" id="IPR028994">
    <property type="entry name" value="Integrin_alpha_N"/>
</dbReference>
<evidence type="ECO:0000256" key="5">
    <source>
        <dbReference type="SAM" id="SignalP"/>
    </source>
</evidence>
<evidence type="ECO:0000256" key="3">
    <source>
        <dbReference type="ARBA" id="ARBA00022801"/>
    </source>
</evidence>
<keyword evidence="2" id="KW-0677">Repeat</keyword>
<dbReference type="PANTHER" id="PTHR23221">
    <property type="entry name" value="GLYCOSYLPHOSPHATIDYLINOSITOL PHOSPHOLIPASE D"/>
    <property type="match status" value="1"/>
</dbReference>
<dbReference type="GO" id="GO:0016787">
    <property type="term" value="F:hydrolase activity"/>
    <property type="evidence" value="ECO:0007669"/>
    <property type="project" value="UniProtKB-KW"/>
</dbReference>
<dbReference type="Gene3D" id="2.130.10.130">
    <property type="entry name" value="Integrin alpha, N-terminal"/>
    <property type="match status" value="3"/>
</dbReference>
<dbReference type="SUPFAM" id="SSF69318">
    <property type="entry name" value="Integrin alpha N-terminal domain"/>
    <property type="match status" value="1"/>
</dbReference>
<dbReference type="GO" id="GO:0008305">
    <property type="term" value="C:integrin complex"/>
    <property type="evidence" value="ECO:0007669"/>
    <property type="project" value="InterPro"/>
</dbReference>
<reference evidence="6 7" key="1">
    <citation type="submission" date="2019-09" db="EMBL/GenBank/DDBJ databases">
        <title>Screening of Novel Bioactive Compounds from Soil-Associated.</title>
        <authorList>
            <person name="Zhao S."/>
        </authorList>
    </citation>
    <scope>NUCLEOTIDE SEQUENCE [LARGE SCALE GENOMIC DNA]</scope>
    <source>
        <strain evidence="6 7">HIT-DPA4</strain>
    </source>
</reference>
<evidence type="ECO:0000313" key="6">
    <source>
        <dbReference type="EMBL" id="KAB1148808.1"/>
    </source>
</evidence>
<dbReference type="GO" id="GO:0007155">
    <property type="term" value="P:cell adhesion"/>
    <property type="evidence" value="ECO:0007669"/>
    <property type="project" value="InterPro"/>
</dbReference>
<dbReference type="SMART" id="SM00191">
    <property type="entry name" value="Int_alpha"/>
    <property type="match status" value="6"/>
</dbReference>
<dbReference type="PROSITE" id="PS51470">
    <property type="entry name" value="FG_GAP"/>
    <property type="match status" value="2"/>
</dbReference>
<keyword evidence="1 5" id="KW-0732">Signal</keyword>
<keyword evidence="4" id="KW-0325">Glycoprotein</keyword>
<dbReference type="PANTHER" id="PTHR23221:SF7">
    <property type="entry name" value="PHOSPHATIDYLINOSITOL-GLYCAN-SPECIFIC PHOSPHOLIPASE D"/>
    <property type="match status" value="1"/>
</dbReference>
<evidence type="ECO:0000256" key="2">
    <source>
        <dbReference type="ARBA" id="ARBA00022737"/>
    </source>
</evidence>
<keyword evidence="7" id="KW-1185">Reference proteome</keyword>
<comment type="caution">
    <text evidence="6">The sequence shown here is derived from an EMBL/GenBank/DDBJ whole genome shotgun (WGS) entry which is preliminary data.</text>
</comment>
<proteinExistence type="predicted"/>
<dbReference type="PROSITE" id="PS51257">
    <property type="entry name" value="PROKAR_LIPOPROTEIN"/>
    <property type="match status" value="1"/>
</dbReference>
<dbReference type="PRINTS" id="PR01185">
    <property type="entry name" value="INTEGRINA"/>
</dbReference>
<organism evidence="6 7">
    <name type="scientific">Streptomyces luteolifulvus</name>
    <dbReference type="NCBI Taxonomy" id="2615112"/>
    <lineage>
        <taxon>Bacteria</taxon>
        <taxon>Bacillati</taxon>
        <taxon>Actinomycetota</taxon>
        <taxon>Actinomycetes</taxon>
        <taxon>Kitasatosporales</taxon>
        <taxon>Streptomycetaceae</taxon>
        <taxon>Streptomyces</taxon>
    </lineage>
</organism>
<dbReference type="EMBL" id="VZRB01000004">
    <property type="protein sequence ID" value="KAB1148808.1"/>
    <property type="molecule type" value="Genomic_DNA"/>
</dbReference>
<evidence type="ECO:0000256" key="4">
    <source>
        <dbReference type="ARBA" id="ARBA00023180"/>
    </source>
</evidence>